<feature type="transmembrane region" description="Helical" evidence="7">
    <location>
        <begin position="42"/>
        <end position="61"/>
    </location>
</feature>
<evidence type="ECO:0000256" key="1">
    <source>
        <dbReference type="ARBA" id="ARBA00004651"/>
    </source>
</evidence>
<protein>
    <submittedName>
        <fullName evidence="9">ABC transporter permease subunit</fullName>
    </submittedName>
</protein>
<reference evidence="9 10" key="1">
    <citation type="submission" date="2019-10" db="EMBL/GenBank/DDBJ databases">
        <title>Pseudopuniceibacterium sp. HQ09 islated from Antarctica.</title>
        <authorList>
            <person name="Liao L."/>
            <person name="Su S."/>
            <person name="Chen B."/>
            <person name="Yu Y."/>
        </authorList>
    </citation>
    <scope>NUCLEOTIDE SEQUENCE [LARGE SCALE GENOMIC DNA]</scope>
    <source>
        <strain evidence="9 10">HQ09</strain>
    </source>
</reference>
<keyword evidence="3" id="KW-1003">Cell membrane</keyword>
<dbReference type="PROSITE" id="PS50928">
    <property type="entry name" value="ABC_TM1"/>
    <property type="match status" value="1"/>
</dbReference>
<keyword evidence="6 7" id="KW-0472">Membrane</keyword>
<accession>A0A7L9WQF0</accession>
<dbReference type="InterPro" id="IPR035906">
    <property type="entry name" value="MetI-like_sf"/>
</dbReference>
<evidence type="ECO:0000256" key="5">
    <source>
        <dbReference type="ARBA" id="ARBA00022989"/>
    </source>
</evidence>
<evidence type="ECO:0000259" key="8">
    <source>
        <dbReference type="PROSITE" id="PS50928"/>
    </source>
</evidence>
<dbReference type="AlphaFoldDB" id="A0A7L9WQF0"/>
<dbReference type="PANTHER" id="PTHR30151">
    <property type="entry name" value="ALKANE SULFONATE ABC TRANSPORTER-RELATED, MEMBRANE SUBUNIT"/>
    <property type="match status" value="1"/>
</dbReference>
<feature type="transmembrane region" description="Helical" evidence="7">
    <location>
        <begin position="165"/>
        <end position="184"/>
    </location>
</feature>
<keyword evidence="5 7" id="KW-1133">Transmembrane helix</keyword>
<proteinExistence type="inferred from homology"/>
<dbReference type="Proteomes" id="UP000594118">
    <property type="component" value="Chromosome"/>
</dbReference>
<comment type="subcellular location">
    <subcellularLocation>
        <location evidence="1 7">Cell membrane</location>
        <topology evidence="1 7">Multi-pass membrane protein</topology>
    </subcellularLocation>
</comment>
<evidence type="ECO:0000256" key="2">
    <source>
        <dbReference type="ARBA" id="ARBA00022448"/>
    </source>
</evidence>
<feature type="transmembrane region" description="Helical" evidence="7">
    <location>
        <begin position="104"/>
        <end position="127"/>
    </location>
</feature>
<dbReference type="RefSeq" id="WP_193080653.1">
    <property type="nucleotide sequence ID" value="NZ_CP045201.1"/>
</dbReference>
<keyword evidence="4 7" id="KW-0812">Transmembrane</keyword>
<comment type="similarity">
    <text evidence="7">Belongs to the binding-protein-dependent transport system permease family.</text>
</comment>
<evidence type="ECO:0000313" key="10">
    <source>
        <dbReference type="Proteomes" id="UP000594118"/>
    </source>
</evidence>
<dbReference type="Pfam" id="PF00528">
    <property type="entry name" value="BPD_transp_1"/>
    <property type="match status" value="1"/>
</dbReference>
<dbReference type="GO" id="GO:0005886">
    <property type="term" value="C:plasma membrane"/>
    <property type="evidence" value="ECO:0007669"/>
    <property type="project" value="UniProtKB-SubCell"/>
</dbReference>
<organism evidence="9 10">
    <name type="scientific">Pseudooceanicola spongiae</name>
    <dbReference type="NCBI Taxonomy" id="2613965"/>
    <lineage>
        <taxon>Bacteria</taxon>
        <taxon>Pseudomonadati</taxon>
        <taxon>Pseudomonadota</taxon>
        <taxon>Alphaproteobacteria</taxon>
        <taxon>Rhodobacterales</taxon>
        <taxon>Paracoccaceae</taxon>
        <taxon>Pseudooceanicola</taxon>
    </lineage>
</organism>
<dbReference type="CDD" id="cd06261">
    <property type="entry name" value="TM_PBP2"/>
    <property type="match status" value="1"/>
</dbReference>
<keyword evidence="2 7" id="KW-0813">Transport</keyword>
<dbReference type="PANTHER" id="PTHR30151:SF20">
    <property type="entry name" value="ABC TRANSPORTER PERMEASE PROTEIN HI_0355-RELATED"/>
    <property type="match status" value="1"/>
</dbReference>
<dbReference type="GO" id="GO:0055085">
    <property type="term" value="P:transmembrane transport"/>
    <property type="evidence" value="ECO:0007669"/>
    <property type="project" value="InterPro"/>
</dbReference>
<dbReference type="SUPFAM" id="SSF161098">
    <property type="entry name" value="MetI-like"/>
    <property type="match status" value="1"/>
</dbReference>
<evidence type="ECO:0000313" key="9">
    <source>
        <dbReference type="EMBL" id="QOL82489.1"/>
    </source>
</evidence>
<feature type="transmembrane region" description="Helical" evidence="7">
    <location>
        <begin position="134"/>
        <end position="153"/>
    </location>
</feature>
<dbReference type="InterPro" id="IPR000515">
    <property type="entry name" value="MetI-like"/>
</dbReference>
<gene>
    <name evidence="9" type="ORF">F3W81_17685</name>
</gene>
<keyword evidence="10" id="KW-1185">Reference proteome</keyword>
<feature type="transmembrane region" description="Helical" evidence="7">
    <location>
        <begin position="218"/>
        <end position="242"/>
    </location>
</feature>
<dbReference type="Gene3D" id="1.10.3720.10">
    <property type="entry name" value="MetI-like"/>
    <property type="match status" value="1"/>
</dbReference>
<evidence type="ECO:0000256" key="6">
    <source>
        <dbReference type="ARBA" id="ARBA00023136"/>
    </source>
</evidence>
<evidence type="ECO:0000256" key="3">
    <source>
        <dbReference type="ARBA" id="ARBA00022475"/>
    </source>
</evidence>
<evidence type="ECO:0000256" key="7">
    <source>
        <dbReference type="RuleBase" id="RU363032"/>
    </source>
</evidence>
<sequence length="300" mass="32288">MPDTLAQNAAPANAARGTARKANIEAHSAVPIPTPPGLAHKLLTSLVPPILAGILVILLYAMVRSSLPPHRQFLMPSAQGLWDLAFAVPGFVPELLSRSVTTMAIAVTGLALSISFGCLMGIVMFRFLFLEKAIFPYLVVLQSVPVLAIVPLIQSALGFGFMPKVLIVALFTFFAVPTTLLLGLKSVDKNILNLFKLQGATWRTTLIKACLPSAGPTLFAGFSISGSLAVIAAITSELFFLSGEGGLGQLLMNSKIDFKYEQMYAALIAASVLSIAVYLFFKWLGNRLFSHWHEASEKRQ</sequence>
<dbReference type="KEGG" id="pshq:F3W81_17685"/>
<feature type="domain" description="ABC transmembrane type-1" evidence="8">
    <location>
        <begin position="99"/>
        <end position="285"/>
    </location>
</feature>
<name>A0A7L9WQF0_9RHOB</name>
<evidence type="ECO:0000256" key="4">
    <source>
        <dbReference type="ARBA" id="ARBA00022692"/>
    </source>
</evidence>
<feature type="transmembrane region" description="Helical" evidence="7">
    <location>
        <begin position="262"/>
        <end position="281"/>
    </location>
</feature>
<dbReference type="EMBL" id="CP045201">
    <property type="protein sequence ID" value="QOL82489.1"/>
    <property type="molecule type" value="Genomic_DNA"/>
</dbReference>